<keyword evidence="4" id="KW-1185">Reference proteome</keyword>
<dbReference type="HOGENOM" id="CLU_903415_0_0_1"/>
<feature type="region of interest" description="Disordered" evidence="1">
    <location>
        <begin position="67"/>
        <end position="124"/>
    </location>
</feature>
<accession>I3EFC3</accession>
<keyword evidence="2" id="KW-0472">Membrane</keyword>
<dbReference type="Proteomes" id="UP000002872">
    <property type="component" value="Unassembled WGS sequence"/>
</dbReference>
<keyword evidence="2" id="KW-1133">Transmembrane helix</keyword>
<reference evidence="3" key="1">
    <citation type="submission" date="2011-01" db="EMBL/GenBank/DDBJ databases">
        <title>The Genome Sequence of Nematocida parisii strain ERTm3.</title>
        <authorList>
            <consortium name="The Broad Institute Genome Sequencing Platform"/>
            <consortium name="The Broad Institute Genome Sequencing Center for Infectious Disease"/>
            <person name="Cuomo C."/>
            <person name="Troemel E."/>
            <person name="Young S.K."/>
            <person name="Zeng Q."/>
            <person name="Gargeya S."/>
            <person name="Fitzgerald M."/>
            <person name="Haas B."/>
            <person name="Abouelleil A."/>
            <person name="Alvarado L."/>
            <person name="Arachchi H.M."/>
            <person name="Berlin A."/>
            <person name="Chapman S.B."/>
            <person name="Gearin G."/>
            <person name="Goldberg J."/>
            <person name="Griggs A."/>
            <person name="Gujja S."/>
            <person name="Hansen M."/>
            <person name="Heiman D."/>
            <person name="Howarth C."/>
            <person name="Larimer J."/>
            <person name="Lui A."/>
            <person name="MacDonald P.J.P."/>
            <person name="McCowen C."/>
            <person name="Montmayeur A."/>
            <person name="Murphy C."/>
            <person name="Neiman D."/>
            <person name="Pearson M."/>
            <person name="Priest M."/>
            <person name="Roberts A."/>
            <person name="Saif S."/>
            <person name="Shea T."/>
            <person name="Sisk P."/>
            <person name="Stolte C."/>
            <person name="Sykes S."/>
            <person name="Wortman J."/>
            <person name="Nusbaum C."/>
            <person name="Birren B."/>
        </authorList>
    </citation>
    <scope>NUCLEOTIDE SEQUENCE</scope>
    <source>
        <strain evidence="3">ERTm3</strain>
    </source>
</reference>
<evidence type="ECO:0000256" key="2">
    <source>
        <dbReference type="SAM" id="Phobius"/>
    </source>
</evidence>
<name>I3EFC3_NEMP3</name>
<dbReference type="InParanoid" id="I3EFC3"/>
<protein>
    <submittedName>
        <fullName evidence="3">Uncharacterized protein</fullName>
    </submittedName>
</protein>
<dbReference type="AlphaFoldDB" id="I3EFC3"/>
<evidence type="ECO:0000256" key="1">
    <source>
        <dbReference type="SAM" id="MobiDB-lite"/>
    </source>
</evidence>
<proteinExistence type="predicted"/>
<sequence>MQIGGFCKALKTGVMITGVLFVTGICILTGVEIVKKYVFNTSTLNTAIGEIPEIDESGNSIISKEYEDSAEKCKDNSEEKVTGKYEEGSKESIHSEKSKHAEEKNPVGPEKNNKREESPKILSESVVYDKKEDINSNPIILDRKEADLTIGGHSDENNINTLDKETMPIRQSKDLKEEVPANLPEVSKDKVPAQLPEIPKDEAAAQLPEIPKDEAAAQLPEIPKDEIPQSPEVPMDEAAAQLPLQKEKMDNGADQVLKSNFDISNKFINHESHITEEKQEEKQINPKILNTDANILFMRGEGTKDNEL</sequence>
<gene>
    <name evidence="3" type="ORF">NEQG_01992</name>
</gene>
<organism evidence="3 4">
    <name type="scientific">Nematocida parisii (strain ERTm3)</name>
    <name type="common">Nematode killer fungus</name>
    <dbReference type="NCBI Taxonomy" id="935791"/>
    <lineage>
        <taxon>Eukaryota</taxon>
        <taxon>Fungi</taxon>
        <taxon>Fungi incertae sedis</taxon>
        <taxon>Microsporidia</taxon>
        <taxon>Nematocida</taxon>
    </lineage>
</organism>
<feature type="compositionally biased region" description="Basic and acidic residues" evidence="1">
    <location>
        <begin position="67"/>
        <end position="119"/>
    </location>
</feature>
<feature type="region of interest" description="Disordered" evidence="1">
    <location>
        <begin position="150"/>
        <end position="172"/>
    </location>
</feature>
<keyword evidence="2" id="KW-0812">Transmembrane</keyword>
<feature type="compositionally biased region" description="Basic and acidic residues" evidence="1">
    <location>
        <begin position="162"/>
        <end position="172"/>
    </location>
</feature>
<dbReference type="VEuPathDB" id="MicrosporidiaDB:NEQG_01992"/>
<dbReference type="OrthoDB" id="10473925at2759"/>
<dbReference type="EMBL" id="GL870880">
    <property type="protein sequence ID" value="EIJ87920.1"/>
    <property type="molecule type" value="Genomic_DNA"/>
</dbReference>
<evidence type="ECO:0000313" key="4">
    <source>
        <dbReference type="Proteomes" id="UP000002872"/>
    </source>
</evidence>
<evidence type="ECO:0000313" key="3">
    <source>
        <dbReference type="EMBL" id="EIJ87920.1"/>
    </source>
</evidence>
<feature type="transmembrane region" description="Helical" evidence="2">
    <location>
        <begin position="12"/>
        <end position="31"/>
    </location>
</feature>